<evidence type="ECO:0000256" key="15">
    <source>
        <dbReference type="SAM" id="MobiDB-lite"/>
    </source>
</evidence>
<evidence type="ECO:0000256" key="9">
    <source>
        <dbReference type="ARBA" id="ARBA00022838"/>
    </source>
</evidence>
<evidence type="ECO:0000256" key="8">
    <source>
        <dbReference type="ARBA" id="ARBA00022776"/>
    </source>
</evidence>
<dbReference type="InterPro" id="IPR034085">
    <property type="entry name" value="TOG"/>
</dbReference>
<feature type="compositionally biased region" description="Low complexity" evidence="15">
    <location>
        <begin position="250"/>
        <end position="266"/>
    </location>
</feature>
<feature type="compositionally biased region" description="Low complexity" evidence="15">
    <location>
        <begin position="1636"/>
        <end position="1662"/>
    </location>
</feature>
<dbReference type="FunFam" id="1.25.10.10:FF:000068">
    <property type="entry name" value="cytoskeleton-associated protein 5 isoform X1"/>
    <property type="match status" value="1"/>
</dbReference>
<dbReference type="GO" id="GO:0051301">
    <property type="term" value="P:cell division"/>
    <property type="evidence" value="ECO:0007669"/>
    <property type="project" value="UniProtKB-KW"/>
</dbReference>
<dbReference type="PhylomeDB" id="A0A0D2UPB0"/>
<feature type="region of interest" description="Disordered" evidence="15">
    <location>
        <begin position="850"/>
        <end position="894"/>
    </location>
</feature>
<protein>
    <recommendedName>
        <fullName evidence="16">TOG domain-containing protein</fullName>
    </recommendedName>
</protein>
<dbReference type="FunFam" id="1.25.10.10:FF:000050">
    <property type="entry name" value="Cytoskeleton-associated protein 5 isoform X1"/>
    <property type="match status" value="1"/>
</dbReference>
<dbReference type="Gene3D" id="1.25.10.10">
    <property type="entry name" value="Leucine-rich Repeat Variant"/>
    <property type="match status" value="5"/>
</dbReference>
<evidence type="ECO:0000313" key="17">
    <source>
        <dbReference type="EMBL" id="KJE96846.1"/>
    </source>
</evidence>
<keyword evidence="5" id="KW-0963">Cytoplasm</keyword>
<evidence type="ECO:0000256" key="14">
    <source>
        <dbReference type="PROSITE-ProRule" id="PRU00103"/>
    </source>
</evidence>
<proteinExistence type="inferred from homology"/>
<feature type="repeat" description="HEAT" evidence="14">
    <location>
        <begin position="442"/>
        <end position="480"/>
    </location>
</feature>
<feature type="region of interest" description="Disordered" evidence="15">
    <location>
        <begin position="1622"/>
        <end position="1689"/>
    </location>
</feature>
<dbReference type="InterPro" id="IPR048491">
    <property type="entry name" value="XMAP215_CLASP_TOG"/>
</dbReference>
<feature type="repeat" description="HEAT" evidence="14">
    <location>
        <begin position="1081"/>
        <end position="1118"/>
    </location>
</feature>
<keyword evidence="18" id="KW-1185">Reference proteome</keyword>
<keyword evidence="12" id="KW-0137">Centromere</keyword>
<keyword evidence="8" id="KW-0498">Mitosis</keyword>
<keyword evidence="9" id="KW-0995">Kinetochore</keyword>
<comment type="subcellular location">
    <subcellularLocation>
        <location evidence="2">Chromosome</location>
        <location evidence="2">Centromere</location>
        <location evidence="2">Kinetochore</location>
    </subcellularLocation>
    <subcellularLocation>
        <location evidence="1">Cytoplasm</location>
        <location evidence="1">Cytoskeleton</location>
        <location evidence="1">Microtubule organizing center</location>
        <location evidence="1">Centrosome</location>
    </subcellularLocation>
    <subcellularLocation>
        <location evidence="3">Cytoplasm</location>
        <location evidence="3">Cytoskeleton</location>
        <location evidence="3">Spindle pole</location>
    </subcellularLocation>
</comment>
<dbReference type="SMART" id="SM01349">
    <property type="entry name" value="TOG"/>
    <property type="match status" value="5"/>
</dbReference>
<dbReference type="FunFam" id="1.25.10.10:FF:000063">
    <property type="entry name" value="Putative cytoskeleton-associated protein 5"/>
    <property type="match status" value="1"/>
</dbReference>
<feature type="domain" description="TOG" evidence="16">
    <location>
        <begin position="621"/>
        <end position="854"/>
    </location>
</feature>
<dbReference type="PANTHER" id="PTHR12609">
    <property type="entry name" value="MICROTUBULE ASSOCIATED PROTEIN XMAP215"/>
    <property type="match status" value="1"/>
</dbReference>
<dbReference type="InterPro" id="IPR024395">
    <property type="entry name" value="CLASP_N_dom"/>
</dbReference>
<feature type="region of interest" description="Disordered" evidence="15">
    <location>
        <begin position="543"/>
        <end position="566"/>
    </location>
</feature>
<feature type="region of interest" description="Disordered" evidence="15">
    <location>
        <begin position="1515"/>
        <end position="1545"/>
    </location>
</feature>
<dbReference type="STRING" id="595528.A0A0D2UPB0"/>
<feature type="domain" description="TOG" evidence="16">
    <location>
        <begin position="1244"/>
        <end position="1500"/>
    </location>
</feature>
<evidence type="ECO:0000256" key="12">
    <source>
        <dbReference type="ARBA" id="ARBA00023328"/>
    </source>
</evidence>
<feature type="region of interest" description="Disordered" evidence="15">
    <location>
        <begin position="1156"/>
        <end position="1175"/>
    </location>
</feature>
<feature type="compositionally biased region" description="Low complexity" evidence="15">
    <location>
        <begin position="2162"/>
        <end position="2174"/>
    </location>
</feature>
<dbReference type="eggNOG" id="KOG1820">
    <property type="taxonomic scope" value="Eukaryota"/>
</dbReference>
<evidence type="ECO:0000256" key="10">
    <source>
        <dbReference type="ARBA" id="ARBA00023212"/>
    </source>
</evidence>
<dbReference type="GO" id="GO:0046785">
    <property type="term" value="P:microtubule polymerization"/>
    <property type="evidence" value="ECO:0007669"/>
    <property type="project" value="InterPro"/>
</dbReference>
<feature type="domain" description="TOG" evidence="16">
    <location>
        <begin position="893"/>
        <end position="1148"/>
    </location>
</feature>
<dbReference type="GO" id="GO:0005813">
    <property type="term" value="C:centrosome"/>
    <property type="evidence" value="ECO:0007669"/>
    <property type="project" value="UniProtKB-SubCell"/>
</dbReference>
<keyword evidence="6" id="KW-0132">Cell division</keyword>
<evidence type="ECO:0000313" key="18">
    <source>
        <dbReference type="Proteomes" id="UP000008743"/>
    </source>
</evidence>
<name>A0A0D2UPB0_CAPO3</name>
<feature type="domain" description="TOG" evidence="16">
    <location>
        <begin position="275"/>
        <end position="508"/>
    </location>
</feature>
<evidence type="ECO:0000256" key="3">
    <source>
        <dbReference type="ARBA" id="ARBA00004647"/>
    </source>
</evidence>
<dbReference type="SUPFAM" id="SSF48371">
    <property type="entry name" value="ARM repeat"/>
    <property type="match status" value="2"/>
</dbReference>
<dbReference type="Pfam" id="PF12348">
    <property type="entry name" value="CLASP_N"/>
    <property type="match status" value="2"/>
</dbReference>
<comment type="similarity">
    <text evidence="13">Belongs to the TOG/XMAP215 family.</text>
</comment>
<dbReference type="InterPro" id="IPR045110">
    <property type="entry name" value="XMAP215"/>
</dbReference>
<evidence type="ECO:0000256" key="2">
    <source>
        <dbReference type="ARBA" id="ARBA00004629"/>
    </source>
</evidence>
<feature type="compositionally biased region" description="Polar residues" evidence="15">
    <location>
        <begin position="2140"/>
        <end position="2161"/>
    </location>
</feature>
<keyword evidence="7" id="KW-0677">Repeat</keyword>
<dbReference type="Pfam" id="PF21041">
    <property type="entry name" value="XMAP215_CLASP_TOG"/>
    <property type="match status" value="2"/>
</dbReference>
<dbReference type="InParanoid" id="A0A0D2UPB0"/>
<evidence type="ECO:0000256" key="7">
    <source>
        <dbReference type="ARBA" id="ARBA00022737"/>
    </source>
</evidence>
<dbReference type="InterPro" id="IPR011989">
    <property type="entry name" value="ARM-like"/>
</dbReference>
<dbReference type="GO" id="GO:0000922">
    <property type="term" value="C:spindle pole"/>
    <property type="evidence" value="ECO:0007669"/>
    <property type="project" value="UniProtKB-SubCell"/>
</dbReference>
<dbReference type="GO" id="GO:0051010">
    <property type="term" value="F:microtubule plus-end binding"/>
    <property type="evidence" value="ECO:0007669"/>
    <property type="project" value="InterPro"/>
</dbReference>
<keyword evidence="11" id="KW-0131">Cell cycle</keyword>
<dbReference type="GO" id="GO:0007051">
    <property type="term" value="P:spindle organization"/>
    <property type="evidence" value="ECO:0007669"/>
    <property type="project" value="InterPro"/>
</dbReference>
<evidence type="ECO:0000256" key="11">
    <source>
        <dbReference type="ARBA" id="ARBA00023306"/>
    </source>
</evidence>
<dbReference type="Proteomes" id="UP000008743">
    <property type="component" value="Unassembled WGS sequence"/>
</dbReference>
<keyword evidence="10" id="KW-0206">Cytoskeleton</keyword>
<feature type="domain" description="TOG" evidence="16">
    <location>
        <begin position="1"/>
        <end position="230"/>
    </location>
</feature>
<keyword evidence="4" id="KW-0158">Chromosome</keyword>
<dbReference type="FunFam" id="1.25.10.10:FF:000019">
    <property type="entry name" value="Cytoskeleton-associated protein 5"/>
    <property type="match status" value="1"/>
</dbReference>
<evidence type="ECO:0000256" key="4">
    <source>
        <dbReference type="ARBA" id="ARBA00022454"/>
    </source>
</evidence>
<feature type="region of interest" description="Disordered" evidence="15">
    <location>
        <begin position="245"/>
        <end position="271"/>
    </location>
</feature>
<dbReference type="PROSITE" id="PS50077">
    <property type="entry name" value="HEAT_REPEAT"/>
    <property type="match status" value="3"/>
</dbReference>
<dbReference type="InterPro" id="IPR016024">
    <property type="entry name" value="ARM-type_fold"/>
</dbReference>
<evidence type="ECO:0000259" key="16">
    <source>
        <dbReference type="SMART" id="SM01349"/>
    </source>
</evidence>
<accession>A0A0D2UPB0</accession>
<gene>
    <name evidence="17" type="ORF">CAOG_007107</name>
</gene>
<dbReference type="OrthoDB" id="5981756at2759"/>
<reference evidence="18" key="1">
    <citation type="submission" date="2011-02" db="EMBL/GenBank/DDBJ databases">
        <title>The Genome Sequence of Capsaspora owczarzaki ATCC 30864.</title>
        <authorList>
            <person name="Russ C."/>
            <person name="Cuomo C."/>
            <person name="Burger G."/>
            <person name="Gray M.W."/>
            <person name="Holland P.W.H."/>
            <person name="King N."/>
            <person name="Lang F.B.F."/>
            <person name="Roger A.J."/>
            <person name="Ruiz-Trillo I."/>
            <person name="Young S.K."/>
            <person name="Zeng Q."/>
            <person name="Gargeya S."/>
            <person name="Alvarado L."/>
            <person name="Berlin A."/>
            <person name="Chapman S.B."/>
            <person name="Chen Z."/>
            <person name="Freedman E."/>
            <person name="Gellesch M."/>
            <person name="Goldberg J."/>
            <person name="Griggs A."/>
            <person name="Gujja S."/>
            <person name="Heilman E."/>
            <person name="Heiman D."/>
            <person name="Howarth C."/>
            <person name="Mehta T."/>
            <person name="Neiman D."/>
            <person name="Pearson M."/>
            <person name="Roberts A."/>
            <person name="Saif S."/>
            <person name="Shea T."/>
            <person name="Shenoy N."/>
            <person name="Sisk P."/>
            <person name="Stolte C."/>
            <person name="Sykes S."/>
            <person name="White J."/>
            <person name="Yandava C."/>
            <person name="Haas B."/>
            <person name="Nusbaum C."/>
            <person name="Birren B."/>
        </authorList>
    </citation>
    <scope>NUCLEOTIDE SEQUENCE</scope>
    <source>
        <strain evidence="18">ATCC 30864</strain>
    </source>
</reference>
<evidence type="ECO:0000256" key="6">
    <source>
        <dbReference type="ARBA" id="ARBA00022618"/>
    </source>
</evidence>
<evidence type="ECO:0000256" key="13">
    <source>
        <dbReference type="ARBA" id="ARBA00025722"/>
    </source>
</evidence>
<organism evidence="17 18">
    <name type="scientific">Capsaspora owczarzaki (strain ATCC 30864)</name>
    <dbReference type="NCBI Taxonomy" id="595528"/>
    <lineage>
        <taxon>Eukaryota</taxon>
        <taxon>Filasterea</taxon>
        <taxon>Capsaspora</taxon>
    </lineage>
</organism>
<sequence length="2196" mass="231494">MAAPEEEDFSKLSLEDRLSHKSWKCRLQAYEETTKLISQMDDPASDKLARLLPAIRKMPLDANAVAQEKAMDTVYAFAEFAACAPQATQEVVQGIAKKCLNAREKTKQRAIECCLMLIEVDKSADAVVTELLPALADKLPKTVAIAASVLARALREFGPKVVPFKPLMREAAKLFDHGDGSVRAEAKALVIELYRYLGPMVIKPVMESLKPVTVKELEAVFEDMPKTPAVPERLLRAEQAKRQAAAPTLAAGDGSDGADSSSSSSAEPAPLDPYDLMDPVNVLEKVPPNFFNDMGEKKWQLRKEALEALHQVASSPKLAVADYNEIVRTLKTAIGDINVLVVALAATCIADLATGLRSNFAPYAPMLVAELLNKFKEKKATVVTSVRAALDALYPSMSIPDLQEDIAAAVDNKNPSVRSETLLWVARFATVTNANAVPKAAIRPFIATLLKGVDDSQNEVREAAMEAVGTLLKLFGERALGPLLEPVDSIKRNKINEFCQKAEVKGGAPGSAPKPAVSAASAPPAASTSSAAAAAAAAPKARSAPASASAPRSSATAASTSAAAKPAAAKSTTSAAASSASTAAPGKRAPAAAAAPAGAKKSAAGGAAASASKDDLTLENALSPEQVEEMATTLLPEAIRTQLVSANWKERLEAATNLEQLVQTMAPADIQAEVVTRFVDKKPGLKDVNTFVLAKKFDVLAVCAQRAASFTRRTVTFGMEALVEKLSDVKCRASAANCLTAYAERTSLNLVSQQLAGVAIAHKNPKVSAEALLWLSTSINEFGIQQVTVKSMVELVKKSLANANQAVRASAVQLLATMRVWLGPDLRASFEEEKGALLTTIDAEFAKVADQRPPAPTRGPRAKKVAAPSAFGEEAEGGSGAADDGAEDGGVEDLLPRNDISGQITAALLTNLGDANWKVRGEALEQITQILQQAQRRITPDIGSLPTGLKARLSDANKNLVTITLNMLGVIATAMGPEIERHMRILMPSMLSTLSDAKPQLRQAAITAIDAWEQLIGLDPFITGQYISSALAGDAPLLRKDLLSWLEQKLTVLNENVANRVKPKKRSAHSPKAVAKDFEDLAPAIFSCLEDRSQDVRKAAQAALGQLMVLLGYDSLVRATGGLKPANKTSVMQLLTKLKSEVKLPTPAAAVVAEPAASSSASASSSSSSTLSASAPAASSPAKRAAASSGAATALAAGSGPGVPASLAAAADENAPPLLLSSEKDARLEKDRKARWTFESPRPEFVELLKEQLQPIVSKAIFTQLLSQDAKHHMVALNVICDCIRAPPPRPDVAEVTHSLYEKEAINAADVLFKYASIRFFDNNTTTFLKLLELIQLVIANMDAASVMMTDYEAGVLLPFLVFKIADPKDSVRKEIRGIFRQICNVFPPSKLFANLMEGAKSKSSIVRRECLEEICQLIQRNGVTVCHPSHTKVLPMLAGHIADRDSNVRLAALNCIVEAHLALGDGIWKLLGDISAKDKAMLEERIKRSGSASGAARPAAAAATGRTAAAAAAGVSSSGSPSKLRAPGHLAAQTGAAGTKSPSKIPTLAGGASVAAKQPSLSSSSTAAAASVAAIPSSSPAKKREFSLDLDKLGLANGVPEALKKMPVLAPTADAARDALSAPVPTLPTRSRPLSSAVPAPTARSASTTAGSTLLASRLARPPMASSIRAPAGSAAGVRKPTPTTTATTTMRPATATATAGAAVAAPATISAHLVGPMRDMTSSDLNVGVNAMKVFEGVLKDAATATKELSSPATLDGFVTAATMQLRLTFTTHLGSKPGDAVLRSCKHLLNALMLLSAIPQLMCKLSREVLYGLVLELTHRMLDEKRLLAIDNGQPSISKAMNVLTIKTLDNCDQTLCFGVLLDILKLSVTQDTSKEAPLTQLVMKCLWKQIKLLGTLLPKMNTDQLLLDLHLFLVAHPPASWKQRADDTPLRTVKTVLNGIVKSQGAAVLEHLTLIPDREHSHVTTYLMAMLAAANIAVTGLPPLPAGVVLSSNEPAQPTEATRAENVSAEQHELLVRLVDQASVESSSEDALQQLASFQAENPGISLEPYLATKSEIVRDYVTRNVAELQMSEGVQEPTSTILPPIEVDAVPATENVDTTQESASYLERLRALQQKLGVHVEPASPTLPTVVSATSASLSPVRKPTSSEPSQTGAVPSTTSTTTTTTTSTDSESMQLLKRRLAQIKKGTPSQ</sequence>
<dbReference type="GO" id="GO:0030951">
    <property type="term" value="P:establishment or maintenance of microtubule cytoskeleton polarity"/>
    <property type="evidence" value="ECO:0007669"/>
    <property type="project" value="InterPro"/>
</dbReference>
<dbReference type="EMBL" id="KE346372">
    <property type="protein sequence ID" value="KJE96846.1"/>
    <property type="molecule type" value="Genomic_DNA"/>
</dbReference>
<feature type="repeat" description="HEAT" evidence="14">
    <location>
        <begin position="986"/>
        <end position="1023"/>
    </location>
</feature>
<dbReference type="GO" id="GO:0000776">
    <property type="term" value="C:kinetochore"/>
    <property type="evidence" value="ECO:0007669"/>
    <property type="project" value="UniProtKB-KW"/>
</dbReference>
<feature type="region of interest" description="Disordered" evidence="15">
    <location>
        <begin position="2140"/>
        <end position="2196"/>
    </location>
</feature>
<dbReference type="InterPro" id="IPR021133">
    <property type="entry name" value="HEAT_type_2"/>
</dbReference>
<evidence type="ECO:0000256" key="1">
    <source>
        <dbReference type="ARBA" id="ARBA00004300"/>
    </source>
</evidence>
<evidence type="ECO:0000256" key="5">
    <source>
        <dbReference type="ARBA" id="ARBA00022490"/>
    </source>
</evidence>
<dbReference type="GO" id="GO:0061863">
    <property type="term" value="F:microtubule plus end polymerase"/>
    <property type="evidence" value="ECO:0007669"/>
    <property type="project" value="InterPro"/>
</dbReference>